<dbReference type="GO" id="GO:0008168">
    <property type="term" value="F:methyltransferase activity"/>
    <property type="evidence" value="ECO:0007669"/>
    <property type="project" value="UniProtKB-KW"/>
</dbReference>
<evidence type="ECO:0000256" key="3">
    <source>
        <dbReference type="ARBA" id="ARBA00008361"/>
    </source>
</evidence>
<feature type="repeat" description="PPR" evidence="9">
    <location>
        <begin position="176"/>
        <end position="210"/>
    </location>
</feature>
<evidence type="ECO:0000256" key="5">
    <source>
        <dbReference type="ARBA" id="ARBA00022737"/>
    </source>
</evidence>
<comment type="similarity">
    <text evidence="3">Belongs to the methyltransferase superfamily.</text>
</comment>
<comment type="caution">
    <text evidence="11">The sequence shown here is derived from an EMBL/GenBank/DDBJ whole genome shotgun (WGS) entry which is preliminary data.</text>
</comment>
<dbReference type="Gene3D" id="3.40.50.150">
    <property type="entry name" value="Vaccinia Virus protein VP39"/>
    <property type="match status" value="1"/>
</dbReference>
<dbReference type="GO" id="GO:0008270">
    <property type="term" value="F:zinc ion binding"/>
    <property type="evidence" value="ECO:0007669"/>
    <property type="project" value="InterPro"/>
</dbReference>
<keyword evidence="7" id="KW-0325">Glycoprotein</keyword>
<reference evidence="11" key="1">
    <citation type="submission" date="2020-06" db="EMBL/GenBank/DDBJ databases">
        <authorList>
            <person name="Li T."/>
            <person name="Hu X."/>
            <person name="Zhang T."/>
            <person name="Song X."/>
            <person name="Zhang H."/>
            <person name="Dai N."/>
            <person name="Sheng W."/>
            <person name="Hou X."/>
            <person name="Wei L."/>
        </authorList>
    </citation>
    <scope>NUCLEOTIDE SEQUENCE</scope>
    <source>
        <strain evidence="11">KEN1</strain>
        <tissue evidence="11">Leaf</tissue>
    </source>
</reference>
<dbReference type="FunFam" id="1.25.40.10:FF:000090">
    <property type="entry name" value="Pentatricopeptide repeat-containing protein, chloroplastic"/>
    <property type="match status" value="1"/>
</dbReference>
<keyword evidence="6" id="KW-0735">Signal-anchor</keyword>
<evidence type="ECO:0000256" key="1">
    <source>
        <dbReference type="ARBA" id="ARBA00004606"/>
    </source>
</evidence>
<dbReference type="GO" id="GO:0032259">
    <property type="term" value="P:methylation"/>
    <property type="evidence" value="ECO:0007669"/>
    <property type="project" value="UniProtKB-KW"/>
</dbReference>
<dbReference type="InterPro" id="IPR029063">
    <property type="entry name" value="SAM-dependent_MTases_sf"/>
</dbReference>
<dbReference type="Pfam" id="PF03141">
    <property type="entry name" value="Methyltransf_29"/>
    <property type="match status" value="1"/>
</dbReference>
<dbReference type="PANTHER" id="PTHR47926">
    <property type="entry name" value="PENTATRICOPEPTIDE REPEAT-CONTAINING PROTEIN"/>
    <property type="match status" value="1"/>
</dbReference>
<dbReference type="GO" id="GO:0016020">
    <property type="term" value="C:membrane"/>
    <property type="evidence" value="ECO:0007669"/>
    <property type="project" value="UniProtKB-SubCell"/>
</dbReference>
<dbReference type="CDD" id="cd02440">
    <property type="entry name" value="AdoMet_MTases"/>
    <property type="match status" value="1"/>
</dbReference>
<evidence type="ECO:0000256" key="8">
    <source>
        <dbReference type="ARBA" id="ARBA00037847"/>
    </source>
</evidence>
<keyword evidence="4" id="KW-0489">Methyltransferase</keyword>
<dbReference type="EMBL" id="JACGWN010000008">
    <property type="protein sequence ID" value="KAL0438449.1"/>
    <property type="molecule type" value="Genomic_DNA"/>
</dbReference>
<feature type="repeat" description="PPR" evidence="9">
    <location>
        <begin position="211"/>
        <end position="245"/>
    </location>
</feature>
<keyword evidence="5" id="KW-0677">Repeat</keyword>
<name>A0AAW2WAS2_9LAMI</name>
<proteinExistence type="inferred from homology"/>
<dbReference type="InterPro" id="IPR011990">
    <property type="entry name" value="TPR-like_helical_dom_sf"/>
</dbReference>
<evidence type="ECO:0000256" key="6">
    <source>
        <dbReference type="ARBA" id="ARBA00022968"/>
    </source>
</evidence>
<keyword evidence="6" id="KW-0812">Transmembrane</keyword>
<feature type="repeat" description="PPR" evidence="9">
    <location>
        <begin position="75"/>
        <end position="109"/>
    </location>
</feature>
<feature type="repeat" description="PPR" evidence="9">
    <location>
        <begin position="247"/>
        <end position="281"/>
    </location>
</feature>
<dbReference type="NCBIfam" id="TIGR00756">
    <property type="entry name" value="PPR"/>
    <property type="match status" value="7"/>
</dbReference>
<dbReference type="PROSITE" id="PS51375">
    <property type="entry name" value="PPR"/>
    <property type="match status" value="7"/>
</dbReference>
<dbReference type="AlphaFoldDB" id="A0AAW2WAS2"/>
<dbReference type="GO" id="GO:0003723">
    <property type="term" value="F:RNA binding"/>
    <property type="evidence" value="ECO:0007669"/>
    <property type="project" value="InterPro"/>
</dbReference>
<sequence>MEVNDRVSWNAIITGYCQAGKINEAQRLFELMLEEGPQPDAITWNVLISSCNQLGKCDVAMKLMNEMESSGVKPDVFTWSSMILGFAQNNRRLEALKLFREMLLAGVEPNGVTLMSAISASSSMKDIRKGKEVHLIAIKMGCGQDVLVGNSLVDMYSKCGKLEAAQKVFDMIPQKDIYTWNSLIGGYCQAGYCGIAHDLFKQMQESDVLPNVITWNVMITGYIQNGDEDQAMDLFHRMEKNGGVKRDTASWNALIAGYLHHGEKNKALGIFRQMQSFGVKPNAVTILSILPACANLVAFKKLKEIHCCVLRSNLESELSVANSLIDTYAKSGNLKYSKAVFDGMPSLDIVTWNTMTSAYVLHGCFNNAIDLFERMRKQDYRPNRSTFVSIITAYGLAKMVDKGREIFTKMTEEYQILPCLDHYIAMVDLYGRSGNLDEAFDFISDMAVEPDVPVWFAFLTACCRHGNVKLSIHAGEKLLELEPENAFIRRLVSQLYDLRRISNDSSKIRRPGIRKDPTESPGRSWIEDKNIVHTFFSADRRQLDVKSVHSWIESIELKMKESKYHGDMLNIQEEEKEETAGVHSEKLALAYALIKSSQPFQPIRIVKNLRMCDHCHRFVKLVSKTHGSEIYISDSKCLHHFKQGTCSCGLGLSGKKQGKKNGFCFFENRRWNSKIQEGINVFLSCKLSYAFFSSHHKSFCFVRFHIPPTTLHHHNYPKNISLISEKVSLILRQIESSQNKLSQMEKELLGYKSIDLSGPNIANELKEFLNHHQLPLGKDSRTGITEMVASVGHSCEKSVDLLSQLMSYKVNGPCPDDWSLGQKLILQGCEPLPRRRCFAKITPKVGLQPFPVSLWKNVSEKIYSWSGLGCKNLACLNSKKLNRDCAGCFDIVHGYETQKYIKARSKNDFIIDDVLAMGSGGIRIGFDIGGGSGTFAARMAERNVTVVTATLNVDAPFNEFIAARGLFPLYFSLDQRFPFHDNVFDLVHAANGLDVGGRPEKLEFLMFDIDRVLRPGGLFWLDNFYCSTDDKKRAVTRLIERFGYKKLKWVVGEKINGSGKSEVYLSAVLQKPVRV</sequence>
<dbReference type="GO" id="GO:0009451">
    <property type="term" value="P:RNA modification"/>
    <property type="evidence" value="ECO:0007669"/>
    <property type="project" value="InterPro"/>
</dbReference>
<reference evidence="11" key="2">
    <citation type="journal article" date="2024" name="Plant">
        <title>Genomic evolution and insights into agronomic trait innovations of Sesamum species.</title>
        <authorList>
            <person name="Miao H."/>
            <person name="Wang L."/>
            <person name="Qu L."/>
            <person name="Liu H."/>
            <person name="Sun Y."/>
            <person name="Le M."/>
            <person name="Wang Q."/>
            <person name="Wei S."/>
            <person name="Zheng Y."/>
            <person name="Lin W."/>
            <person name="Duan Y."/>
            <person name="Cao H."/>
            <person name="Xiong S."/>
            <person name="Wang X."/>
            <person name="Wei L."/>
            <person name="Li C."/>
            <person name="Ma Q."/>
            <person name="Ju M."/>
            <person name="Zhao R."/>
            <person name="Li G."/>
            <person name="Mu C."/>
            <person name="Tian Q."/>
            <person name="Mei H."/>
            <person name="Zhang T."/>
            <person name="Gao T."/>
            <person name="Zhang H."/>
        </authorList>
    </citation>
    <scope>NUCLEOTIDE SEQUENCE</scope>
    <source>
        <strain evidence="11">KEN1</strain>
    </source>
</reference>
<dbReference type="Pfam" id="PF14432">
    <property type="entry name" value="DYW_deaminase"/>
    <property type="match status" value="1"/>
</dbReference>
<dbReference type="Pfam" id="PF01535">
    <property type="entry name" value="PPR"/>
    <property type="match status" value="2"/>
</dbReference>
<dbReference type="FunFam" id="1.25.40.10:FF:000344">
    <property type="entry name" value="Pentatricopeptide repeat-containing protein"/>
    <property type="match status" value="1"/>
</dbReference>
<evidence type="ECO:0000256" key="7">
    <source>
        <dbReference type="ARBA" id="ARBA00023180"/>
    </source>
</evidence>
<accession>A0AAW2WAS2</accession>
<dbReference type="SUPFAM" id="SSF81901">
    <property type="entry name" value="HCP-like"/>
    <property type="match status" value="1"/>
</dbReference>
<feature type="repeat" description="PPR" evidence="9">
    <location>
        <begin position="40"/>
        <end position="74"/>
    </location>
</feature>
<dbReference type="InterPro" id="IPR032867">
    <property type="entry name" value="DYW_dom"/>
</dbReference>
<dbReference type="InterPro" id="IPR046960">
    <property type="entry name" value="PPR_At4g14850-like_plant"/>
</dbReference>
<feature type="repeat" description="PPR" evidence="9">
    <location>
        <begin position="5"/>
        <end position="39"/>
    </location>
</feature>
<feature type="repeat" description="PPR" evidence="9">
    <location>
        <begin position="348"/>
        <end position="382"/>
    </location>
</feature>
<dbReference type="InterPro" id="IPR004159">
    <property type="entry name" value="Put_SAM_MeTrfase"/>
</dbReference>
<dbReference type="InterPro" id="IPR002885">
    <property type="entry name" value="PPR_rpt"/>
</dbReference>
<keyword evidence="4" id="KW-0808">Transferase</keyword>
<dbReference type="GO" id="GO:0012505">
    <property type="term" value="C:endomembrane system"/>
    <property type="evidence" value="ECO:0007669"/>
    <property type="project" value="UniProtKB-SubCell"/>
</dbReference>
<evidence type="ECO:0000256" key="4">
    <source>
        <dbReference type="ARBA" id="ARBA00022603"/>
    </source>
</evidence>
<evidence type="ECO:0000313" key="11">
    <source>
        <dbReference type="EMBL" id="KAL0438449.1"/>
    </source>
</evidence>
<dbReference type="PANTHER" id="PTHR47926:SF369">
    <property type="entry name" value="DYW DOMAIN-CONTAINING PROTEIN"/>
    <property type="match status" value="1"/>
</dbReference>
<gene>
    <name evidence="11" type="ORF">Slati_2327900</name>
</gene>
<evidence type="ECO:0000259" key="10">
    <source>
        <dbReference type="Pfam" id="PF14432"/>
    </source>
</evidence>
<evidence type="ECO:0000256" key="9">
    <source>
        <dbReference type="PROSITE-ProRule" id="PRU00708"/>
    </source>
</evidence>
<evidence type="ECO:0000256" key="2">
    <source>
        <dbReference type="ARBA" id="ARBA00006643"/>
    </source>
</evidence>
<comment type="subcellular location">
    <subcellularLocation>
        <location evidence="8">Endomembrane system</location>
        <topology evidence="8">Single-pass membrane protein</topology>
    </subcellularLocation>
    <subcellularLocation>
        <location evidence="1">Membrane</location>
        <topology evidence="1">Single-pass type II membrane protein</topology>
    </subcellularLocation>
</comment>
<organism evidence="11">
    <name type="scientific">Sesamum latifolium</name>
    <dbReference type="NCBI Taxonomy" id="2727402"/>
    <lineage>
        <taxon>Eukaryota</taxon>
        <taxon>Viridiplantae</taxon>
        <taxon>Streptophyta</taxon>
        <taxon>Embryophyta</taxon>
        <taxon>Tracheophyta</taxon>
        <taxon>Spermatophyta</taxon>
        <taxon>Magnoliopsida</taxon>
        <taxon>eudicotyledons</taxon>
        <taxon>Gunneridae</taxon>
        <taxon>Pentapetalae</taxon>
        <taxon>asterids</taxon>
        <taxon>lamiids</taxon>
        <taxon>Lamiales</taxon>
        <taxon>Pedaliaceae</taxon>
        <taxon>Sesamum</taxon>
    </lineage>
</organism>
<protein>
    <submittedName>
        <fullName evidence="11">Pentatricopeptide repeat-containing protein</fullName>
    </submittedName>
</protein>
<feature type="domain" description="DYW" evidence="10">
    <location>
        <begin position="569"/>
        <end position="649"/>
    </location>
</feature>
<dbReference type="SUPFAM" id="SSF53335">
    <property type="entry name" value="S-adenosyl-L-methionine-dependent methyltransferases"/>
    <property type="match status" value="1"/>
</dbReference>
<comment type="similarity">
    <text evidence="2">Belongs to the PPR family. PCMP-H subfamily.</text>
</comment>
<dbReference type="Pfam" id="PF13041">
    <property type="entry name" value="PPR_2"/>
    <property type="match status" value="5"/>
</dbReference>
<dbReference type="Gene3D" id="1.25.40.10">
    <property type="entry name" value="Tetratricopeptide repeat domain"/>
    <property type="match status" value="4"/>
</dbReference>